<reference evidence="1" key="1">
    <citation type="submission" date="2020-06" db="EMBL/GenBank/DDBJ databases">
        <title>Draft genome of Bugula neritina, a colonial animal packing powerful symbionts and potential medicines.</title>
        <authorList>
            <person name="Rayko M."/>
        </authorList>
    </citation>
    <scope>NUCLEOTIDE SEQUENCE [LARGE SCALE GENOMIC DNA]</scope>
    <source>
        <strain evidence="1">Kwan_BN1</strain>
    </source>
</reference>
<keyword evidence="2" id="KW-1185">Reference proteome</keyword>
<dbReference type="Proteomes" id="UP000593567">
    <property type="component" value="Unassembled WGS sequence"/>
</dbReference>
<evidence type="ECO:0000313" key="2">
    <source>
        <dbReference type="Proteomes" id="UP000593567"/>
    </source>
</evidence>
<comment type="caution">
    <text evidence="1">The sequence shown here is derived from an EMBL/GenBank/DDBJ whole genome shotgun (WGS) entry which is preliminary data.</text>
</comment>
<sequence length="113" mass="12824">MADLLQHAIDAEILRLTINGWLVPETLTNLHFRFGGCLEGMNVLSPLDRKWLLKRNERLICKLGGTHKFCFPGTFKFSSDPTSRPCMATKQQVACALSTAAGYYKCYSQYIYK</sequence>
<name>A0A7J7KK14_BUGNE</name>
<gene>
    <name evidence="1" type="ORF">EB796_004038</name>
</gene>
<dbReference type="AlphaFoldDB" id="A0A7J7KK14"/>
<protein>
    <submittedName>
        <fullName evidence="1">Uncharacterized protein</fullName>
    </submittedName>
</protein>
<accession>A0A7J7KK14</accession>
<evidence type="ECO:0000313" key="1">
    <source>
        <dbReference type="EMBL" id="KAF6037676.1"/>
    </source>
</evidence>
<organism evidence="1 2">
    <name type="scientific">Bugula neritina</name>
    <name type="common">Brown bryozoan</name>
    <name type="synonym">Sertularia neritina</name>
    <dbReference type="NCBI Taxonomy" id="10212"/>
    <lineage>
        <taxon>Eukaryota</taxon>
        <taxon>Metazoa</taxon>
        <taxon>Spiralia</taxon>
        <taxon>Lophotrochozoa</taxon>
        <taxon>Bryozoa</taxon>
        <taxon>Gymnolaemata</taxon>
        <taxon>Cheilostomatida</taxon>
        <taxon>Flustrina</taxon>
        <taxon>Buguloidea</taxon>
        <taxon>Bugulidae</taxon>
        <taxon>Bugula</taxon>
    </lineage>
</organism>
<proteinExistence type="predicted"/>
<dbReference type="EMBL" id="VXIV02000533">
    <property type="protein sequence ID" value="KAF6037676.1"/>
    <property type="molecule type" value="Genomic_DNA"/>
</dbReference>